<organism evidence="3 6">
    <name type="scientific">Adineta ricciae</name>
    <name type="common">Rotifer</name>
    <dbReference type="NCBI Taxonomy" id="249248"/>
    <lineage>
        <taxon>Eukaryota</taxon>
        <taxon>Metazoa</taxon>
        <taxon>Spiralia</taxon>
        <taxon>Gnathifera</taxon>
        <taxon>Rotifera</taxon>
        <taxon>Eurotatoria</taxon>
        <taxon>Bdelloidea</taxon>
        <taxon>Adinetida</taxon>
        <taxon>Adinetidae</taxon>
        <taxon>Adineta</taxon>
    </lineage>
</organism>
<accession>A0A814RHU2</accession>
<feature type="compositionally biased region" description="Polar residues" evidence="2">
    <location>
        <begin position="297"/>
        <end position="308"/>
    </location>
</feature>
<evidence type="ECO:0000313" key="3">
    <source>
        <dbReference type="EMBL" id="CAF1134210.1"/>
    </source>
</evidence>
<protein>
    <submittedName>
        <fullName evidence="3">Uncharacterized protein</fullName>
    </submittedName>
</protein>
<feature type="compositionally biased region" description="Polar residues" evidence="2">
    <location>
        <begin position="322"/>
        <end position="331"/>
    </location>
</feature>
<dbReference type="Proteomes" id="UP000663852">
    <property type="component" value="Unassembled WGS sequence"/>
</dbReference>
<evidence type="ECO:0000256" key="1">
    <source>
        <dbReference type="SAM" id="Coils"/>
    </source>
</evidence>
<sequence>MAWVERMIPPDQDEQFESWRQEFLQERSLRIVREREIMKETAERCKSYKKREQEANEAIERKRQAILAQRKAATVQATMRFQRNLPGFTVMDPDKFDRAIETITGRQLSNRSTPRRVPTNYQQQQRANVTFRRSISMEELGSKQAMLNPFKQDQRTPQVLPRTNSVIHVPQNANPVQYTSPLQEVQRQVLNDFAAQVQSTLHHKQQFDETNTWDRESIDSLEESNHYQPQKISGPIVRPTPVVNIQPRKSTNEDQQALLRRSYHESFFVRTTPVTGDEQVAAWLGASKKPEIPSPMQKPSSLDGTESETNGKRKSILKRSPSVESNLSNNKPIAVARKGSAPQTRTIGEKTRVKDSLEVINTKLLKDMDTQKKTVRFAPDTDNQRCVSDTQLVKQSDLDLDNEQTPVRRVQSVAMFTVPQRPPSK</sequence>
<proteinExistence type="predicted"/>
<evidence type="ECO:0000313" key="5">
    <source>
        <dbReference type="Proteomes" id="UP000663828"/>
    </source>
</evidence>
<name>A0A814RHU2_ADIRI</name>
<comment type="caution">
    <text evidence="3">The sequence shown here is derived from an EMBL/GenBank/DDBJ whole genome shotgun (WGS) entry which is preliminary data.</text>
</comment>
<dbReference type="Proteomes" id="UP000663828">
    <property type="component" value="Unassembled WGS sequence"/>
</dbReference>
<dbReference type="EMBL" id="CAJNOR010003168">
    <property type="protein sequence ID" value="CAF1385012.1"/>
    <property type="molecule type" value="Genomic_DNA"/>
</dbReference>
<feature type="coiled-coil region" evidence="1">
    <location>
        <begin position="38"/>
        <end position="69"/>
    </location>
</feature>
<evidence type="ECO:0000256" key="2">
    <source>
        <dbReference type="SAM" id="MobiDB-lite"/>
    </source>
</evidence>
<gene>
    <name evidence="3" type="ORF">EDS130_LOCUS21732</name>
    <name evidence="4" type="ORF">XAT740_LOCUS33285</name>
</gene>
<evidence type="ECO:0000313" key="4">
    <source>
        <dbReference type="EMBL" id="CAF1385012.1"/>
    </source>
</evidence>
<feature type="region of interest" description="Disordered" evidence="2">
    <location>
        <begin position="285"/>
        <end position="331"/>
    </location>
</feature>
<dbReference type="AlphaFoldDB" id="A0A814RHU2"/>
<keyword evidence="1" id="KW-0175">Coiled coil</keyword>
<reference evidence="3" key="1">
    <citation type="submission" date="2021-02" db="EMBL/GenBank/DDBJ databases">
        <authorList>
            <person name="Nowell W R."/>
        </authorList>
    </citation>
    <scope>NUCLEOTIDE SEQUENCE</scope>
</reference>
<keyword evidence="5" id="KW-1185">Reference proteome</keyword>
<dbReference type="EMBL" id="CAJNOJ010000111">
    <property type="protein sequence ID" value="CAF1134210.1"/>
    <property type="molecule type" value="Genomic_DNA"/>
</dbReference>
<dbReference type="OrthoDB" id="10016032at2759"/>
<evidence type="ECO:0000313" key="6">
    <source>
        <dbReference type="Proteomes" id="UP000663852"/>
    </source>
</evidence>